<dbReference type="SUPFAM" id="SSF88659">
    <property type="entry name" value="Sigma3 and sigma4 domains of RNA polymerase sigma factors"/>
    <property type="match status" value="1"/>
</dbReference>
<proteinExistence type="predicted"/>
<dbReference type="InterPro" id="IPR036388">
    <property type="entry name" value="WH-like_DNA-bd_sf"/>
</dbReference>
<dbReference type="Proteomes" id="UP000324479">
    <property type="component" value="Unassembled WGS sequence"/>
</dbReference>
<comment type="caution">
    <text evidence="5">The sequence shown here is derived from an EMBL/GenBank/DDBJ whole genome shotgun (WGS) entry which is preliminary data.</text>
</comment>
<evidence type="ECO:0000256" key="3">
    <source>
        <dbReference type="ARBA" id="ARBA00023163"/>
    </source>
</evidence>
<protein>
    <submittedName>
        <fullName evidence="5">Sigma-70 family RNA polymerase sigma factor</fullName>
    </submittedName>
</protein>
<accession>A0A5M6DJF9</accession>
<keyword evidence="2" id="KW-0731">Sigma factor</keyword>
<reference evidence="5 6" key="1">
    <citation type="submission" date="2019-08" db="EMBL/GenBank/DDBJ databases">
        <authorList>
            <person name="Dhanesh K."/>
            <person name="Kumar G."/>
            <person name="Sasikala C."/>
            <person name="Venkata Ramana C."/>
        </authorList>
    </citation>
    <scope>NUCLEOTIDE SEQUENCE [LARGE SCALE GENOMIC DNA]</scope>
    <source>
        <strain evidence="5 6">JC645</strain>
    </source>
</reference>
<evidence type="ECO:0000256" key="2">
    <source>
        <dbReference type="ARBA" id="ARBA00023082"/>
    </source>
</evidence>
<dbReference type="InterPro" id="IPR053812">
    <property type="entry name" value="HTH_Sigma70_ECF-like"/>
</dbReference>
<evidence type="ECO:0000313" key="6">
    <source>
        <dbReference type="Proteomes" id="UP000324479"/>
    </source>
</evidence>
<dbReference type="EMBL" id="VWOX01000003">
    <property type="protein sequence ID" value="KAA5545425.1"/>
    <property type="molecule type" value="Genomic_DNA"/>
</dbReference>
<dbReference type="InterPro" id="IPR013324">
    <property type="entry name" value="RNA_pol_sigma_r3/r4-like"/>
</dbReference>
<dbReference type="GO" id="GO:0016987">
    <property type="term" value="F:sigma factor activity"/>
    <property type="evidence" value="ECO:0007669"/>
    <property type="project" value="UniProtKB-KW"/>
</dbReference>
<dbReference type="GO" id="GO:0006352">
    <property type="term" value="P:DNA-templated transcription initiation"/>
    <property type="evidence" value="ECO:0007669"/>
    <property type="project" value="InterPro"/>
</dbReference>
<evidence type="ECO:0000313" key="5">
    <source>
        <dbReference type="EMBL" id="KAA5545425.1"/>
    </source>
</evidence>
<keyword evidence="3" id="KW-0804">Transcription</keyword>
<dbReference type="InterPro" id="IPR039425">
    <property type="entry name" value="RNA_pol_sigma-70-like"/>
</dbReference>
<dbReference type="InterPro" id="IPR011517">
    <property type="entry name" value="RNA_pol_sigma70_ECF-like"/>
</dbReference>
<dbReference type="InterPro" id="IPR014284">
    <property type="entry name" value="RNA_pol_sigma-70_dom"/>
</dbReference>
<organism evidence="5 6">
    <name type="scientific">Roseiconus nitratireducens</name>
    <dbReference type="NCBI Taxonomy" id="2605748"/>
    <lineage>
        <taxon>Bacteria</taxon>
        <taxon>Pseudomonadati</taxon>
        <taxon>Planctomycetota</taxon>
        <taxon>Planctomycetia</taxon>
        <taxon>Pirellulales</taxon>
        <taxon>Pirellulaceae</taxon>
        <taxon>Roseiconus</taxon>
    </lineage>
</organism>
<gene>
    <name evidence="5" type="ORF">FYK55_07175</name>
</gene>
<dbReference type="NCBIfam" id="TIGR02937">
    <property type="entry name" value="sigma70-ECF"/>
    <property type="match status" value="1"/>
</dbReference>
<dbReference type="PANTHER" id="PTHR43133:SF39">
    <property type="entry name" value="SIMILAR TO RNA POLYMERASE SIGMA-E FACTOR"/>
    <property type="match status" value="1"/>
</dbReference>
<name>A0A5M6DJF9_9BACT</name>
<keyword evidence="1" id="KW-0805">Transcription regulation</keyword>
<sequence length="188" mass="21372">MKEDVTQILNAIEHGDPEAPSRLLPLVYDELRSLAAIKMTRESAEQTLQPTALVHEAYLRLVGGNREAQWDNRGHFFAAAAESMRRILIEQARRRKTAKRGGDLVRRNLDVDDVALANSDHETLLALDEALNRLALVDPNLARLVELRYFTGLTIDETAKVLGVSPRTTKRNWAYARAWLRREMEESD</sequence>
<dbReference type="AlphaFoldDB" id="A0A5M6DJF9"/>
<dbReference type="RefSeq" id="WP_150075694.1">
    <property type="nucleotide sequence ID" value="NZ_VWOX01000003.1"/>
</dbReference>
<dbReference type="NCBIfam" id="TIGR02999">
    <property type="entry name" value="Sig-70_X6"/>
    <property type="match status" value="1"/>
</dbReference>
<dbReference type="PANTHER" id="PTHR43133">
    <property type="entry name" value="RNA POLYMERASE ECF-TYPE SIGMA FACTO"/>
    <property type="match status" value="1"/>
</dbReference>
<keyword evidence="6" id="KW-1185">Reference proteome</keyword>
<evidence type="ECO:0000256" key="1">
    <source>
        <dbReference type="ARBA" id="ARBA00023015"/>
    </source>
</evidence>
<feature type="domain" description="RNA polymerase sigma-70 ECF-like HTH" evidence="4">
    <location>
        <begin position="3"/>
        <end position="185"/>
    </location>
</feature>
<dbReference type="Pfam" id="PF07638">
    <property type="entry name" value="Sigma70_ECF"/>
    <property type="match status" value="1"/>
</dbReference>
<dbReference type="Gene3D" id="1.10.10.10">
    <property type="entry name" value="Winged helix-like DNA-binding domain superfamily/Winged helix DNA-binding domain"/>
    <property type="match status" value="1"/>
</dbReference>
<evidence type="ECO:0000259" key="4">
    <source>
        <dbReference type="Pfam" id="PF07638"/>
    </source>
</evidence>